<evidence type="ECO:0000256" key="2">
    <source>
        <dbReference type="ARBA" id="ARBA00002695"/>
    </source>
</evidence>
<comment type="function">
    <text evidence="2 10">Catalyzes the isomerization between 2-isopropylmalate and 3-isopropylmalate, via the formation of 2-isopropylmaleate.</text>
</comment>
<keyword evidence="6 10" id="KW-0432">Leucine biosynthesis</keyword>
<dbReference type="FunFam" id="3.20.19.10:FF:000003">
    <property type="entry name" value="3-isopropylmalate dehydratase small subunit"/>
    <property type="match status" value="1"/>
</dbReference>
<keyword evidence="7 10" id="KW-0028">Amino-acid biosynthesis</keyword>
<dbReference type="NCBIfam" id="TIGR00171">
    <property type="entry name" value="leuD"/>
    <property type="match status" value="1"/>
</dbReference>
<dbReference type="CDD" id="cd01577">
    <property type="entry name" value="IPMI_Swivel"/>
    <property type="match status" value="1"/>
</dbReference>
<sequence>MDAFHTHTGIGVPLRRSNVDTDQIIPAVYLKRVTRTGFEDGLFAAWRNDPSFILNLSPFDRGSVLVAGPDFGTGSSREHAVWALMDFGFRVVISSRFADIFRGNAGKAGLLAAEVAHDDVELLWKLIEQNPGLEITVNLQDRIITAGTAVVPFTIDDYTAWRLLEGLDDIGLRGEHRYGPIQHGVRLVGLDDIGLTLRKLAEIEAFEAARPSWKPHISTAS</sequence>
<dbReference type="InterPro" id="IPR004431">
    <property type="entry name" value="3-IsopropMal_deHydase_ssu"/>
</dbReference>
<evidence type="ECO:0000259" key="11">
    <source>
        <dbReference type="Pfam" id="PF00694"/>
    </source>
</evidence>
<dbReference type="InterPro" id="IPR050075">
    <property type="entry name" value="LeuD"/>
</dbReference>
<evidence type="ECO:0000313" key="12">
    <source>
        <dbReference type="EMBL" id="SBS79403.1"/>
    </source>
</evidence>
<feature type="domain" description="Aconitase A/isopropylmalate dehydratase small subunit swivel" evidence="11">
    <location>
        <begin position="1"/>
        <end position="115"/>
    </location>
</feature>
<dbReference type="InterPro" id="IPR000573">
    <property type="entry name" value="AconitaseA/IPMdHydase_ssu_swvl"/>
</dbReference>
<dbReference type="InterPro" id="IPR033940">
    <property type="entry name" value="IPMI_Swivel"/>
</dbReference>
<dbReference type="AlphaFoldDB" id="A0A1Y5PL38"/>
<dbReference type="PANTHER" id="PTHR43345">
    <property type="entry name" value="3-ISOPROPYLMALATE DEHYDRATASE SMALL SUBUNIT 2-RELATED-RELATED"/>
    <property type="match status" value="1"/>
</dbReference>
<keyword evidence="8 10" id="KW-0456">Lyase</keyword>
<dbReference type="SUPFAM" id="SSF52016">
    <property type="entry name" value="LeuD/IlvD-like"/>
    <property type="match status" value="1"/>
</dbReference>
<dbReference type="GO" id="GO:0009098">
    <property type="term" value="P:L-leucine biosynthetic process"/>
    <property type="evidence" value="ECO:0007669"/>
    <property type="project" value="UniProtKB-UniRule"/>
</dbReference>
<gene>
    <name evidence="10 12" type="primary">leuD</name>
    <name evidence="12" type="ORF">MHPYR_790002</name>
</gene>
<proteinExistence type="inferred from homology"/>
<evidence type="ECO:0000256" key="10">
    <source>
        <dbReference type="HAMAP-Rule" id="MF_01031"/>
    </source>
</evidence>
<comment type="subunit">
    <text evidence="5 10">Heterodimer of LeuC and LeuD.</text>
</comment>
<protein>
    <recommendedName>
        <fullName evidence="10">3-isopropylmalate dehydratase small subunit</fullName>
        <ecNumber evidence="10">4.2.1.33</ecNumber>
    </recommendedName>
    <alternativeName>
        <fullName evidence="10">Alpha-IPM isomerase</fullName>
        <shortName evidence="10">IPMI</shortName>
    </alternativeName>
    <alternativeName>
        <fullName evidence="10">Isopropylmalate isomerase</fullName>
    </alternativeName>
</protein>
<dbReference type="PANTHER" id="PTHR43345:SF5">
    <property type="entry name" value="3-ISOPROPYLMALATE DEHYDRATASE SMALL SUBUNIT"/>
    <property type="match status" value="1"/>
</dbReference>
<dbReference type="Pfam" id="PF00694">
    <property type="entry name" value="Aconitase_C"/>
    <property type="match status" value="1"/>
</dbReference>
<comment type="catalytic activity">
    <reaction evidence="1 10">
        <text>(2R,3S)-3-isopropylmalate = (2S)-2-isopropylmalate</text>
        <dbReference type="Rhea" id="RHEA:32287"/>
        <dbReference type="ChEBI" id="CHEBI:1178"/>
        <dbReference type="ChEBI" id="CHEBI:35121"/>
        <dbReference type="EC" id="4.2.1.33"/>
    </reaction>
</comment>
<dbReference type="InterPro" id="IPR015928">
    <property type="entry name" value="Aconitase/3IPM_dehydase_swvl"/>
</dbReference>
<name>A0A1Y5PL38_9MYCO</name>
<dbReference type="Gene3D" id="3.20.19.10">
    <property type="entry name" value="Aconitase, domain 4"/>
    <property type="match status" value="1"/>
</dbReference>
<evidence type="ECO:0000256" key="9">
    <source>
        <dbReference type="ARBA" id="ARBA00023304"/>
    </source>
</evidence>
<evidence type="ECO:0000256" key="5">
    <source>
        <dbReference type="ARBA" id="ARBA00011271"/>
    </source>
</evidence>
<evidence type="ECO:0000256" key="7">
    <source>
        <dbReference type="ARBA" id="ARBA00022605"/>
    </source>
</evidence>
<dbReference type="EMBL" id="FLQS01000077">
    <property type="protein sequence ID" value="SBS79403.1"/>
    <property type="molecule type" value="Genomic_DNA"/>
</dbReference>
<keyword evidence="12" id="KW-0413">Isomerase</keyword>
<evidence type="ECO:0000256" key="1">
    <source>
        <dbReference type="ARBA" id="ARBA00000491"/>
    </source>
</evidence>
<evidence type="ECO:0000256" key="6">
    <source>
        <dbReference type="ARBA" id="ARBA00022430"/>
    </source>
</evidence>
<organism evidence="12">
    <name type="scientific">uncultured Mycobacterium sp</name>
    <dbReference type="NCBI Taxonomy" id="171292"/>
    <lineage>
        <taxon>Bacteria</taxon>
        <taxon>Bacillati</taxon>
        <taxon>Actinomycetota</taxon>
        <taxon>Actinomycetes</taxon>
        <taxon>Mycobacteriales</taxon>
        <taxon>Mycobacteriaceae</taxon>
        <taxon>Mycobacterium</taxon>
        <taxon>environmental samples</taxon>
    </lineage>
</organism>
<comment type="similarity">
    <text evidence="4 10">Belongs to the LeuD family. LeuD type 1 subfamily.</text>
</comment>
<dbReference type="GO" id="GO:0003861">
    <property type="term" value="F:3-isopropylmalate dehydratase activity"/>
    <property type="evidence" value="ECO:0007669"/>
    <property type="project" value="UniProtKB-UniRule"/>
</dbReference>
<dbReference type="EC" id="4.2.1.33" evidence="10"/>
<dbReference type="HAMAP" id="MF_01031">
    <property type="entry name" value="LeuD_type1"/>
    <property type="match status" value="1"/>
</dbReference>
<evidence type="ECO:0000256" key="3">
    <source>
        <dbReference type="ARBA" id="ARBA00004729"/>
    </source>
</evidence>
<accession>A0A1Y5PL38</accession>
<keyword evidence="9 10" id="KW-0100">Branched-chain amino acid biosynthesis</keyword>
<dbReference type="GO" id="GO:0016853">
    <property type="term" value="F:isomerase activity"/>
    <property type="evidence" value="ECO:0007669"/>
    <property type="project" value="UniProtKB-KW"/>
</dbReference>
<evidence type="ECO:0000256" key="8">
    <source>
        <dbReference type="ARBA" id="ARBA00023239"/>
    </source>
</evidence>
<dbReference type="NCBIfam" id="NF002458">
    <property type="entry name" value="PRK01641.1"/>
    <property type="match status" value="1"/>
</dbReference>
<dbReference type="UniPathway" id="UPA00048">
    <property type="reaction ID" value="UER00071"/>
</dbReference>
<reference evidence="12" key="1">
    <citation type="submission" date="2016-03" db="EMBL/GenBank/DDBJ databases">
        <authorList>
            <person name="Ploux O."/>
        </authorList>
    </citation>
    <scope>NUCLEOTIDE SEQUENCE</scope>
    <source>
        <strain evidence="12">UC10</strain>
    </source>
</reference>
<comment type="pathway">
    <text evidence="3 10">Amino-acid biosynthesis; L-leucine biosynthesis; L-leucine from 3-methyl-2-oxobutanoate: step 2/4.</text>
</comment>
<dbReference type="GO" id="GO:0009316">
    <property type="term" value="C:3-isopropylmalate dehydratase complex"/>
    <property type="evidence" value="ECO:0007669"/>
    <property type="project" value="InterPro"/>
</dbReference>
<evidence type="ECO:0000256" key="4">
    <source>
        <dbReference type="ARBA" id="ARBA00009845"/>
    </source>
</evidence>